<keyword evidence="1" id="KW-0472">Membrane</keyword>
<evidence type="ECO:0000313" key="3">
    <source>
        <dbReference type="Proteomes" id="UP000181884"/>
    </source>
</evidence>
<feature type="transmembrane region" description="Helical" evidence="1">
    <location>
        <begin position="27"/>
        <end position="47"/>
    </location>
</feature>
<accession>A0A1L8RIT3</accession>
<keyword evidence="3" id="KW-1185">Reference proteome</keyword>
<evidence type="ECO:0000256" key="1">
    <source>
        <dbReference type="SAM" id="Phobius"/>
    </source>
</evidence>
<gene>
    <name evidence="2" type="ORF">RU97_GL001251</name>
</gene>
<dbReference type="Proteomes" id="UP000181884">
    <property type="component" value="Unassembled WGS sequence"/>
</dbReference>
<dbReference type="AlphaFoldDB" id="A0A1L8RIT3"/>
<dbReference type="STRING" id="214095.RU97_GL001251"/>
<keyword evidence="1" id="KW-1133">Transmembrane helix</keyword>
<proteinExistence type="predicted"/>
<keyword evidence="1" id="KW-0812">Transmembrane</keyword>
<comment type="caution">
    <text evidence="2">The sequence shown here is derived from an EMBL/GenBank/DDBJ whole genome shotgun (WGS) entry which is preliminary data.</text>
</comment>
<organism evidence="2 3">
    <name type="scientific">Enterococcus canis</name>
    <dbReference type="NCBI Taxonomy" id="214095"/>
    <lineage>
        <taxon>Bacteria</taxon>
        <taxon>Bacillati</taxon>
        <taxon>Bacillota</taxon>
        <taxon>Bacilli</taxon>
        <taxon>Lactobacillales</taxon>
        <taxon>Enterococcaceae</taxon>
        <taxon>Enterococcus</taxon>
    </lineage>
</organism>
<reference evidence="2 3" key="1">
    <citation type="submission" date="2014-12" db="EMBL/GenBank/DDBJ databases">
        <title>Draft genome sequences of 29 type strains of Enterococci.</title>
        <authorList>
            <person name="Zhong Z."/>
            <person name="Sun Z."/>
            <person name="Liu W."/>
            <person name="Zhang W."/>
            <person name="Zhang H."/>
        </authorList>
    </citation>
    <scope>NUCLEOTIDE SEQUENCE [LARGE SCALE GENOMIC DNA]</scope>
    <source>
        <strain evidence="2 3">DSM 17029</strain>
    </source>
</reference>
<sequence length="58" mass="6840">MTILTYGGNALLYWWLHHKKWGIVEKFSIWLGTNMTMLFLDGIFLFLGKVIEDFAMVE</sequence>
<name>A0A1L8RIT3_9ENTE</name>
<dbReference type="EMBL" id="JXKH01000002">
    <property type="protein sequence ID" value="OJG19680.1"/>
    <property type="molecule type" value="Genomic_DNA"/>
</dbReference>
<evidence type="ECO:0000313" key="2">
    <source>
        <dbReference type="EMBL" id="OJG19680.1"/>
    </source>
</evidence>
<protein>
    <submittedName>
        <fullName evidence="2">Uncharacterized protein</fullName>
    </submittedName>
</protein>